<gene>
    <name evidence="1" type="ORF">SDC9_75983</name>
</gene>
<name>A0A644YSJ5_9ZZZZ</name>
<reference evidence="1" key="1">
    <citation type="submission" date="2019-08" db="EMBL/GenBank/DDBJ databases">
        <authorList>
            <person name="Kucharzyk K."/>
            <person name="Murdoch R.W."/>
            <person name="Higgins S."/>
            <person name="Loffler F."/>
        </authorList>
    </citation>
    <scope>NUCLEOTIDE SEQUENCE</scope>
</reference>
<sequence>MDQVNILKKQNSDIFTISTISSIMVIVSGGNAPFRGAAPYDYNFNDVGYYFEVEFSLADIRTRPLD</sequence>
<dbReference type="AlphaFoldDB" id="A0A644YSJ5"/>
<comment type="caution">
    <text evidence="1">The sequence shown here is derived from an EMBL/GenBank/DDBJ whole genome shotgun (WGS) entry which is preliminary data.</text>
</comment>
<dbReference type="EMBL" id="VSSQ01005512">
    <property type="protein sequence ID" value="MPM29443.1"/>
    <property type="molecule type" value="Genomic_DNA"/>
</dbReference>
<organism evidence="1">
    <name type="scientific">bioreactor metagenome</name>
    <dbReference type="NCBI Taxonomy" id="1076179"/>
    <lineage>
        <taxon>unclassified sequences</taxon>
        <taxon>metagenomes</taxon>
        <taxon>ecological metagenomes</taxon>
    </lineage>
</organism>
<protein>
    <submittedName>
        <fullName evidence="1">Uncharacterized protein</fullName>
    </submittedName>
</protein>
<evidence type="ECO:0000313" key="1">
    <source>
        <dbReference type="EMBL" id="MPM29443.1"/>
    </source>
</evidence>
<proteinExistence type="predicted"/>
<accession>A0A644YSJ5</accession>